<dbReference type="CDD" id="cd03801">
    <property type="entry name" value="GT4_PimA-like"/>
    <property type="match status" value="1"/>
</dbReference>
<organism evidence="4 5">
    <name type="scientific">Bacillus carboniphilus</name>
    <dbReference type="NCBI Taxonomy" id="86663"/>
    <lineage>
        <taxon>Bacteria</taxon>
        <taxon>Bacillati</taxon>
        <taxon>Bacillota</taxon>
        <taxon>Bacilli</taxon>
        <taxon>Bacillales</taxon>
        <taxon>Bacillaceae</taxon>
        <taxon>Bacillus</taxon>
    </lineage>
</organism>
<evidence type="ECO:0000259" key="3">
    <source>
        <dbReference type="Pfam" id="PF13439"/>
    </source>
</evidence>
<dbReference type="PANTHER" id="PTHR12526:SF638">
    <property type="entry name" value="SPORE COAT PROTEIN SA"/>
    <property type="match status" value="1"/>
</dbReference>
<dbReference type="Proteomes" id="UP001197974">
    <property type="component" value="Chromosome"/>
</dbReference>
<evidence type="ECO:0000256" key="1">
    <source>
        <dbReference type="ARBA" id="ARBA00009481"/>
    </source>
</evidence>
<gene>
    <name evidence="4" type="ORF">LC087_01875</name>
</gene>
<evidence type="ECO:0000259" key="2">
    <source>
        <dbReference type="Pfam" id="PF00534"/>
    </source>
</evidence>
<sequence length="376" mass="42758">MRIAFIATEKLPVPAVRGGAIQIYIDGVTKIISKNHDVTVFSITDEQLPNKETKNRVSYIRYPEDQYLQGIQKGLKERNFDVVHLCNRPKWINEMKEVAPNTKFVLSVHNEMFTEEKISEEEGSICIDSVEKIVTVSDYIGSTISLRFPKAKGKISTVYSGVDLANYYSIWSPTGNKRRQEVRKELGIVGRDVVLFVGRLSKVKGPHLLLQALPSIIEKHPKVMLVFIGSKWFGENQINNYVKHLYTLGALHQENVTFIKFVEPSRIPILYNMADIFVCSSQWQEPLARVHYEAMASGLPIITSNRGGNPEVIDQGKNGYIIDDFENPEEYAKHINSLLEKPATRERIGKNGRLFAEKQFGWSRVASDLLNVYQTI</sequence>
<keyword evidence="4" id="KW-0328">Glycosyltransferase</keyword>
<evidence type="ECO:0000313" key="4">
    <source>
        <dbReference type="EMBL" id="WLR42993.1"/>
    </source>
</evidence>
<dbReference type="EMBL" id="CP129013">
    <property type="protein sequence ID" value="WLR42993.1"/>
    <property type="molecule type" value="Genomic_DNA"/>
</dbReference>
<dbReference type="SUPFAM" id="SSF53756">
    <property type="entry name" value="UDP-Glycosyltransferase/glycogen phosphorylase"/>
    <property type="match status" value="1"/>
</dbReference>
<name>A0ABY9JXE3_9BACI</name>
<feature type="domain" description="Glycosyltransferase subfamily 4-like N-terminal" evidence="3">
    <location>
        <begin position="33"/>
        <end position="165"/>
    </location>
</feature>
<dbReference type="InterPro" id="IPR001296">
    <property type="entry name" value="Glyco_trans_1"/>
</dbReference>
<dbReference type="RefSeq" id="WP_226538809.1">
    <property type="nucleotide sequence ID" value="NZ_CP129013.1"/>
</dbReference>
<dbReference type="EC" id="2.4.-.-" evidence="4"/>
<comment type="similarity">
    <text evidence="1">Belongs to the glycosyltransferase group 1 family. Glycosyltransferase 4 subfamily.</text>
</comment>
<dbReference type="PANTHER" id="PTHR12526">
    <property type="entry name" value="GLYCOSYLTRANSFERASE"/>
    <property type="match status" value="1"/>
</dbReference>
<feature type="domain" description="Glycosyl transferase family 1" evidence="2">
    <location>
        <begin position="179"/>
        <end position="353"/>
    </location>
</feature>
<dbReference type="InterPro" id="IPR028098">
    <property type="entry name" value="Glyco_trans_4-like_N"/>
</dbReference>
<evidence type="ECO:0000313" key="5">
    <source>
        <dbReference type="Proteomes" id="UP001197974"/>
    </source>
</evidence>
<keyword evidence="5" id="KW-1185">Reference proteome</keyword>
<keyword evidence="4" id="KW-0808">Transferase</keyword>
<protein>
    <submittedName>
        <fullName evidence="4">Glycosyltransferase family 4 protein</fullName>
        <ecNumber evidence="4">2.4.-.-</ecNumber>
    </submittedName>
</protein>
<dbReference type="GO" id="GO:0016757">
    <property type="term" value="F:glycosyltransferase activity"/>
    <property type="evidence" value="ECO:0007669"/>
    <property type="project" value="UniProtKB-KW"/>
</dbReference>
<dbReference type="Pfam" id="PF00534">
    <property type="entry name" value="Glycos_transf_1"/>
    <property type="match status" value="1"/>
</dbReference>
<proteinExistence type="inferred from homology"/>
<accession>A0ABY9JXE3</accession>
<dbReference type="Gene3D" id="3.40.50.2000">
    <property type="entry name" value="Glycogen Phosphorylase B"/>
    <property type="match status" value="2"/>
</dbReference>
<dbReference type="Pfam" id="PF13439">
    <property type="entry name" value="Glyco_transf_4"/>
    <property type="match status" value="1"/>
</dbReference>
<reference evidence="4 5" key="1">
    <citation type="submission" date="2023-06" db="EMBL/GenBank/DDBJ databases">
        <title>Five Gram-positive bacteria isolated from mangrove sediments in Shenzhen, Guangdong, China.</title>
        <authorList>
            <person name="Yu S."/>
            <person name="Zheng W."/>
            <person name="Huang Y."/>
        </authorList>
    </citation>
    <scope>NUCLEOTIDE SEQUENCE [LARGE SCALE GENOMIC DNA]</scope>
    <source>
        <strain evidence="4 5">SaN35-3</strain>
    </source>
</reference>